<dbReference type="InterPro" id="IPR000182">
    <property type="entry name" value="GNAT_dom"/>
</dbReference>
<sequence length="174" mass="18136">MPALLSPRLLLLPLTRAVLERRLSGAGFSVTLPTPDGPRNVYFTPEWPGDPLPLFPALLAQLGGAQDEVDGTFIMVHRGNLGALGQLGVKGSVNAQGEQEIGYGLTPDARGRGYATEAVGALVKHLHGTGVATVTAQTATANPASGRVLQRTGFRLVGSGHSEQDGPLSLWAHT</sequence>
<accession>A0A246BT66</accession>
<dbReference type="InterPro" id="IPR016181">
    <property type="entry name" value="Acyl_CoA_acyltransferase"/>
</dbReference>
<dbReference type="OrthoDB" id="2636883at2"/>
<dbReference type="PANTHER" id="PTHR43441">
    <property type="entry name" value="RIBOSOMAL-PROTEIN-SERINE ACETYLTRANSFERASE"/>
    <property type="match status" value="1"/>
</dbReference>
<dbReference type="Gene3D" id="3.40.630.30">
    <property type="match status" value="1"/>
</dbReference>
<evidence type="ECO:0000313" key="3">
    <source>
        <dbReference type="Proteomes" id="UP000197208"/>
    </source>
</evidence>
<dbReference type="AlphaFoldDB" id="A0A246BT66"/>
<evidence type="ECO:0000313" key="2">
    <source>
        <dbReference type="EMBL" id="OWL98853.1"/>
    </source>
</evidence>
<dbReference type="PROSITE" id="PS51186">
    <property type="entry name" value="GNAT"/>
    <property type="match status" value="1"/>
</dbReference>
<dbReference type="SUPFAM" id="SSF55729">
    <property type="entry name" value="Acyl-CoA N-acyltransferases (Nat)"/>
    <property type="match status" value="1"/>
</dbReference>
<gene>
    <name evidence="2" type="ORF">CBQ26_01155</name>
</gene>
<dbReference type="GO" id="GO:0005737">
    <property type="term" value="C:cytoplasm"/>
    <property type="evidence" value="ECO:0007669"/>
    <property type="project" value="TreeGrafter"/>
</dbReference>
<comment type="caution">
    <text evidence="2">The sequence shown here is derived from an EMBL/GenBank/DDBJ whole genome shotgun (WGS) entry which is preliminary data.</text>
</comment>
<keyword evidence="3" id="KW-1185">Reference proteome</keyword>
<name>A0A246BT66_9DEIO</name>
<dbReference type="InterPro" id="IPR051908">
    <property type="entry name" value="Ribosomal_N-acetyltransferase"/>
</dbReference>
<feature type="domain" description="N-acetyltransferase" evidence="1">
    <location>
        <begin position="30"/>
        <end position="174"/>
    </location>
</feature>
<dbReference type="GO" id="GO:0008999">
    <property type="term" value="F:protein-N-terminal-alanine acetyltransferase activity"/>
    <property type="evidence" value="ECO:0007669"/>
    <property type="project" value="TreeGrafter"/>
</dbReference>
<evidence type="ECO:0000259" key="1">
    <source>
        <dbReference type="PROSITE" id="PS51186"/>
    </source>
</evidence>
<dbReference type="PANTHER" id="PTHR43441:SF6">
    <property type="entry name" value="N-ACETYLTRANSFERASE DOMAIN-CONTAINING PROTEIN"/>
    <property type="match status" value="1"/>
</dbReference>
<reference evidence="2 3" key="1">
    <citation type="submission" date="2017-05" db="EMBL/GenBank/DDBJ databases">
        <title>De novo genome assembly of Deniococcus indicus strain DR1.</title>
        <authorList>
            <person name="Chauhan D."/>
            <person name="Yennamalli R.M."/>
            <person name="Priyadarshini R."/>
        </authorList>
    </citation>
    <scope>NUCLEOTIDE SEQUENCE [LARGE SCALE GENOMIC DNA]</scope>
    <source>
        <strain evidence="2 3">DR1</strain>
    </source>
</reference>
<protein>
    <recommendedName>
        <fullName evidence="1">N-acetyltransferase domain-containing protein</fullName>
    </recommendedName>
</protein>
<dbReference type="RefSeq" id="WP_088246773.1">
    <property type="nucleotide sequence ID" value="NZ_BNAM01000027.1"/>
</dbReference>
<dbReference type="Proteomes" id="UP000197208">
    <property type="component" value="Unassembled WGS sequence"/>
</dbReference>
<organism evidence="2 3">
    <name type="scientific">Deinococcus indicus</name>
    <dbReference type="NCBI Taxonomy" id="223556"/>
    <lineage>
        <taxon>Bacteria</taxon>
        <taxon>Thermotogati</taxon>
        <taxon>Deinococcota</taxon>
        <taxon>Deinococci</taxon>
        <taxon>Deinococcales</taxon>
        <taxon>Deinococcaceae</taxon>
        <taxon>Deinococcus</taxon>
    </lineage>
</organism>
<dbReference type="EMBL" id="NHMK01000004">
    <property type="protein sequence ID" value="OWL98853.1"/>
    <property type="molecule type" value="Genomic_DNA"/>
</dbReference>
<dbReference type="SMR" id="A0A246BT66"/>
<dbReference type="GO" id="GO:1990189">
    <property type="term" value="F:protein N-terminal-serine acetyltransferase activity"/>
    <property type="evidence" value="ECO:0007669"/>
    <property type="project" value="TreeGrafter"/>
</dbReference>
<proteinExistence type="predicted"/>
<dbReference type="Pfam" id="PF13302">
    <property type="entry name" value="Acetyltransf_3"/>
    <property type="match status" value="1"/>
</dbReference>